<protein>
    <recommendedName>
        <fullName evidence="4">SGNH hydrolase-type esterase domain-containing protein</fullName>
    </recommendedName>
</protein>
<evidence type="ECO:0000256" key="1">
    <source>
        <dbReference type="SAM" id="MobiDB-lite"/>
    </source>
</evidence>
<evidence type="ECO:0008006" key="4">
    <source>
        <dbReference type="Google" id="ProtNLM"/>
    </source>
</evidence>
<sequence length="278" mass="30563">MFLIISSEDFTDNFICAKCDRINELQEKLIEMHMKLRQMTELNTVLKETSKLQDTFNATVLIGSASLGTQNSALFATTLPVQEPSGSCSTPCPGGRRGGRTEILPPTSSLSPSPASTVVIGDSIVRGLSLTSHGTTAAVHCFPGARVLDLNTLPAVLGKHCNVSTVVAHIGSNDTSQRESEILKEHFKTLISTTGKNIAISGPLPTHCRIAERRWRKTKIEIYKNILVEAIKDYNKAIRKSRQEYFSNLINSNIHNPRHLFRTIDSLLHPTTNNSSVL</sequence>
<name>A0A3Q3EF44_9LABR</name>
<dbReference type="GeneTree" id="ENSGT01140000286030"/>
<dbReference type="Proteomes" id="UP000261660">
    <property type="component" value="Unplaced"/>
</dbReference>
<evidence type="ECO:0000313" key="3">
    <source>
        <dbReference type="Proteomes" id="UP000261660"/>
    </source>
</evidence>
<dbReference type="Gene3D" id="3.40.50.12690">
    <property type="match status" value="1"/>
</dbReference>
<reference evidence="2" key="1">
    <citation type="submission" date="2025-08" db="UniProtKB">
        <authorList>
            <consortium name="Ensembl"/>
        </authorList>
    </citation>
    <scope>IDENTIFICATION</scope>
</reference>
<organism evidence="2 3">
    <name type="scientific">Labrus bergylta</name>
    <name type="common">ballan wrasse</name>
    <dbReference type="NCBI Taxonomy" id="56723"/>
    <lineage>
        <taxon>Eukaryota</taxon>
        <taxon>Metazoa</taxon>
        <taxon>Chordata</taxon>
        <taxon>Craniata</taxon>
        <taxon>Vertebrata</taxon>
        <taxon>Euteleostomi</taxon>
        <taxon>Actinopterygii</taxon>
        <taxon>Neopterygii</taxon>
        <taxon>Teleostei</taxon>
        <taxon>Neoteleostei</taxon>
        <taxon>Acanthomorphata</taxon>
        <taxon>Eupercaria</taxon>
        <taxon>Labriformes</taxon>
        <taxon>Labridae</taxon>
        <taxon>Labrus</taxon>
    </lineage>
</organism>
<feature type="compositionally biased region" description="Low complexity" evidence="1">
    <location>
        <begin position="104"/>
        <end position="114"/>
    </location>
</feature>
<keyword evidence="3" id="KW-1185">Reference proteome</keyword>
<feature type="region of interest" description="Disordered" evidence="1">
    <location>
        <begin position="86"/>
        <end position="114"/>
    </location>
</feature>
<dbReference type="InParanoid" id="A0A3Q3EF44"/>
<accession>A0A3Q3EF44</accession>
<evidence type="ECO:0000313" key="2">
    <source>
        <dbReference type="Ensembl" id="ENSLBEP00000006106.1"/>
    </source>
</evidence>
<reference evidence="2" key="2">
    <citation type="submission" date="2025-09" db="UniProtKB">
        <authorList>
            <consortium name="Ensembl"/>
        </authorList>
    </citation>
    <scope>IDENTIFICATION</scope>
</reference>
<dbReference type="SUPFAM" id="SSF52266">
    <property type="entry name" value="SGNH hydrolase"/>
    <property type="match status" value="1"/>
</dbReference>
<dbReference type="AlphaFoldDB" id="A0A3Q3EF44"/>
<dbReference type="Ensembl" id="ENSLBET00000006406.1">
    <property type="protein sequence ID" value="ENSLBEP00000006106.1"/>
    <property type="gene ID" value="ENSLBEG00000004686.1"/>
</dbReference>
<proteinExistence type="predicted"/>